<comment type="caution">
    <text evidence="3">The sequence shown here is derived from an EMBL/GenBank/DDBJ whole genome shotgun (WGS) entry which is preliminary data.</text>
</comment>
<evidence type="ECO:0000256" key="1">
    <source>
        <dbReference type="SAM" id="Coils"/>
    </source>
</evidence>
<dbReference type="Proteomes" id="UP000640725">
    <property type="component" value="Unassembled WGS sequence"/>
</dbReference>
<gene>
    <name evidence="3" type="ORF">IQ236_17120</name>
</gene>
<feature type="region of interest" description="Disordered" evidence="2">
    <location>
        <begin position="129"/>
        <end position="176"/>
    </location>
</feature>
<organism evidence="3 4">
    <name type="scientific">Planktothrix mougeotii LEGE 06226</name>
    <dbReference type="NCBI Taxonomy" id="1828728"/>
    <lineage>
        <taxon>Bacteria</taxon>
        <taxon>Bacillati</taxon>
        <taxon>Cyanobacteriota</taxon>
        <taxon>Cyanophyceae</taxon>
        <taxon>Oscillatoriophycideae</taxon>
        <taxon>Oscillatoriales</taxon>
        <taxon>Microcoleaceae</taxon>
        <taxon>Planktothrix</taxon>
    </lineage>
</organism>
<dbReference type="EMBL" id="JADEWU010000042">
    <property type="protein sequence ID" value="MBE9144926.1"/>
    <property type="molecule type" value="Genomic_DNA"/>
</dbReference>
<feature type="compositionally biased region" description="Low complexity" evidence="2">
    <location>
        <begin position="146"/>
        <end position="162"/>
    </location>
</feature>
<keyword evidence="1" id="KW-0175">Coiled coil</keyword>
<evidence type="ECO:0000313" key="4">
    <source>
        <dbReference type="Proteomes" id="UP000640725"/>
    </source>
</evidence>
<proteinExistence type="predicted"/>
<evidence type="ECO:0000313" key="3">
    <source>
        <dbReference type="EMBL" id="MBE9144926.1"/>
    </source>
</evidence>
<accession>A0ABR9UFL9</accession>
<sequence>MLFAQHAQQLQSGISSIQTRIDELEAQLKALRNDKATLEAELQTVLTLEGAAESALNQAQSFINAAESLNRNDLINTFWTALDSLRNAAIAKLPEAPENETTPDIQPTNPIEPDNNPVQADTITVEVTEATEQEPDTVPDTNPVEPDTLPDTLPDTVPDTTPQNGKHPLSVGSAAFNPSDATLDDLKRYVRGYWEDDTTRQYGTLTRRSTWETAAKKLLNS</sequence>
<dbReference type="RefSeq" id="WP_193870421.1">
    <property type="nucleotide sequence ID" value="NZ_JADEWU010000042.1"/>
</dbReference>
<feature type="compositionally biased region" description="Polar residues" evidence="2">
    <location>
        <begin position="99"/>
        <end position="109"/>
    </location>
</feature>
<feature type="coiled-coil region" evidence="1">
    <location>
        <begin position="7"/>
        <end position="72"/>
    </location>
</feature>
<evidence type="ECO:0000256" key="2">
    <source>
        <dbReference type="SAM" id="MobiDB-lite"/>
    </source>
</evidence>
<name>A0ABR9UFL9_9CYAN</name>
<protein>
    <submittedName>
        <fullName evidence="3">Uncharacterized protein</fullName>
    </submittedName>
</protein>
<feature type="region of interest" description="Disordered" evidence="2">
    <location>
        <begin position="96"/>
        <end position="117"/>
    </location>
</feature>
<reference evidence="3 4" key="1">
    <citation type="submission" date="2020-10" db="EMBL/GenBank/DDBJ databases">
        <authorList>
            <person name="Castelo-Branco R."/>
            <person name="Eusebio N."/>
            <person name="Adriana R."/>
            <person name="Vieira A."/>
            <person name="Brugerolle De Fraissinette N."/>
            <person name="Rezende De Castro R."/>
            <person name="Schneider M.P."/>
            <person name="Vasconcelos V."/>
            <person name="Leao P.N."/>
        </authorList>
    </citation>
    <scope>NUCLEOTIDE SEQUENCE [LARGE SCALE GENOMIC DNA]</scope>
    <source>
        <strain evidence="3 4">LEGE 06226</strain>
    </source>
</reference>
<keyword evidence="4" id="KW-1185">Reference proteome</keyword>